<evidence type="ECO:0000259" key="1">
    <source>
        <dbReference type="Pfam" id="PF01575"/>
    </source>
</evidence>
<protein>
    <submittedName>
        <fullName evidence="2">MaoC/PaaZ C-terminal domain-containing protein</fullName>
    </submittedName>
</protein>
<dbReference type="InterPro" id="IPR029069">
    <property type="entry name" value="HotDog_dom_sf"/>
</dbReference>
<sequence length="182" mass="19958">MTEIENRTFDEIAVGDRAEVARVLRREDIELFATVSGDLNPAHLDEDYANAGRFHRVIAHGMWSGAVISSLLGTRLPGPGTLYLGQSLQFLYPVSIGDTIRFSVTVRTKAEKRHVTLDCKAENQDGQAVVAGEALVIAPAEKVRRPLPHLPEVILHHDGDQKTVAGGALDPQHFETYQIARA</sequence>
<accession>A0AAU7X8X2</accession>
<dbReference type="EMBL" id="CP158568">
    <property type="protein sequence ID" value="XBY44183.1"/>
    <property type="molecule type" value="Genomic_DNA"/>
</dbReference>
<dbReference type="CDD" id="cd03449">
    <property type="entry name" value="R_hydratase"/>
    <property type="match status" value="1"/>
</dbReference>
<dbReference type="InterPro" id="IPR003965">
    <property type="entry name" value="Fatty_acid_synthase"/>
</dbReference>
<dbReference type="GO" id="GO:0005835">
    <property type="term" value="C:fatty acid synthase complex"/>
    <property type="evidence" value="ECO:0007669"/>
    <property type="project" value="InterPro"/>
</dbReference>
<dbReference type="InterPro" id="IPR050965">
    <property type="entry name" value="UPF0336/Enoyl-CoA_hydratase"/>
</dbReference>
<feature type="domain" description="MaoC-like" evidence="1">
    <location>
        <begin position="18"/>
        <end position="114"/>
    </location>
</feature>
<dbReference type="InterPro" id="IPR002539">
    <property type="entry name" value="MaoC-like_dom"/>
</dbReference>
<evidence type="ECO:0000313" key="2">
    <source>
        <dbReference type="EMBL" id="XBY44183.1"/>
    </source>
</evidence>
<dbReference type="Pfam" id="PF01575">
    <property type="entry name" value="MaoC_dehydratas"/>
    <property type="match status" value="1"/>
</dbReference>
<dbReference type="GO" id="GO:0004312">
    <property type="term" value="F:fatty acid synthase activity"/>
    <property type="evidence" value="ECO:0007669"/>
    <property type="project" value="InterPro"/>
</dbReference>
<dbReference type="Gene3D" id="3.10.129.10">
    <property type="entry name" value="Hotdog Thioesterase"/>
    <property type="match status" value="1"/>
</dbReference>
<name>A0AAU7X8X2_9HYPH</name>
<dbReference type="PRINTS" id="PR01483">
    <property type="entry name" value="FASYNTHASE"/>
</dbReference>
<organism evidence="2">
    <name type="scientific">Methyloraptor flagellatus</name>
    <dbReference type="NCBI Taxonomy" id="3162530"/>
    <lineage>
        <taxon>Bacteria</taxon>
        <taxon>Pseudomonadati</taxon>
        <taxon>Pseudomonadota</taxon>
        <taxon>Alphaproteobacteria</taxon>
        <taxon>Hyphomicrobiales</taxon>
        <taxon>Ancalomicrobiaceae</taxon>
        <taxon>Methyloraptor</taxon>
    </lineage>
</organism>
<dbReference type="SUPFAM" id="SSF54637">
    <property type="entry name" value="Thioesterase/thiol ester dehydrase-isomerase"/>
    <property type="match status" value="1"/>
</dbReference>
<reference evidence="2" key="1">
    <citation type="submission" date="2024-06" db="EMBL/GenBank/DDBJ databases">
        <title>Methylostella associata gen. nov., sp. nov., a novel Ancalomicrobiaceae-affiliated facultatively methylotrophic bacteria that feed on methanotrophs of the genus Methylococcus.</title>
        <authorList>
            <person name="Saltykova V."/>
            <person name="Danilova O.V."/>
            <person name="Oshkin I.Y."/>
            <person name="Belova S.E."/>
            <person name="Pimenov N.V."/>
            <person name="Dedysh S.N."/>
        </authorList>
    </citation>
    <scope>NUCLEOTIDE SEQUENCE</scope>
    <source>
        <strain evidence="2">S20</strain>
    </source>
</reference>
<dbReference type="GO" id="GO:0006633">
    <property type="term" value="P:fatty acid biosynthetic process"/>
    <property type="evidence" value="ECO:0007669"/>
    <property type="project" value="InterPro"/>
</dbReference>
<dbReference type="RefSeq" id="WP_407049277.1">
    <property type="nucleotide sequence ID" value="NZ_CP158568.1"/>
</dbReference>
<dbReference type="PANTHER" id="PTHR43437:SF3">
    <property type="entry name" value="HYDROXYACYL-THIOESTER DEHYDRATASE TYPE 2, MITOCHONDRIAL"/>
    <property type="match status" value="1"/>
</dbReference>
<dbReference type="GO" id="GO:0019171">
    <property type="term" value="F:(3R)-hydroxyacyl-[acyl-carrier-protein] dehydratase activity"/>
    <property type="evidence" value="ECO:0007669"/>
    <property type="project" value="TreeGrafter"/>
</dbReference>
<dbReference type="KEGG" id="mflg:ABS361_19410"/>
<dbReference type="AlphaFoldDB" id="A0AAU7X8X2"/>
<dbReference type="PANTHER" id="PTHR43437">
    <property type="entry name" value="HYDROXYACYL-THIOESTER DEHYDRATASE TYPE 2, MITOCHONDRIAL-RELATED"/>
    <property type="match status" value="1"/>
</dbReference>
<gene>
    <name evidence="2" type="ORF">ABS361_19410</name>
</gene>
<proteinExistence type="predicted"/>